<accession>A0ABS0F1S1</accession>
<evidence type="ECO:0000256" key="1">
    <source>
        <dbReference type="ARBA" id="ARBA00004651"/>
    </source>
</evidence>
<dbReference type="PANTHER" id="PTHR30065">
    <property type="entry name" value="FLAGELLAR BIOSYNTHETIC PROTEIN FLIR"/>
    <property type="match status" value="1"/>
</dbReference>
<keyword evidence="3" id="KW-1003">Cell membrane</keyword>
<dbReference type="RefSeq" id="WP_067848566.1">
    <property type="nucleotide sequence ID" value="NZ_JADPKZ010000034.1"/>
</dbReference>
<dbReference type="PANTHER" id="PTHR30065:SF1">
    <property type="entry name" value="SURFACE PRESENTATION OF ANTIGENS PROTEIN SPAR"/>
    <property type="match status" value="1"/>
</dbReference>
<organism evidence="8 9">
    <name type="scientific">Alicyclobacillus mali</name>
    <name type="common">ex Roth et al. 2021</name>
    <dbReference type="NCBI Taxonomy" id="1123961"/>
    <lineage>
        <taxon>Bacteria</taxon>
        <taxon>Bacillati</taxon>
        <taxon>Bacillota</taxon>
        <taxon>Bacilli</taxon>
        <taxon>Bacillales</taxon>
        <taxon>Alicyclobacillaceae</taxon>
        <taxon>Alicyclobacillus</taxon>
    </lineage>
</organism>
<evidence type="ECO:0000256" key="2">
    <source>
        <dbReference type="ARBA" id="ARBA00009772"/>
    </source>
</evidence>
<dbReference type="PRINTS" id="PR00953">
    <property type="entry name" value="TYPE3IMRPROT"/>
</dbReference>
<dbReference type="EMBL" id="JADPKZ010000034">
    <property type="protein sequence ID" value="MBF8377227.1"/>
    <property type="molecule type" value="Genomic_DNA"/>
</dbReference>
<feature type="transmembrane region" description="Helical" evidence="7">
    <location>
        <begin position="40"/>
        <end position="58"/>
    </location>
</feature>
<keyword evidence="4 7" id="KW-0812">Transmembrane</keyword>
<keyword evidence="6 7" id="KW-0472">Membrane</keyword>
<comment type="caution">
    <text evidence="8">The sequence shown here is derived from an EMBL/GenBank/DDBJ whole genome shotgun (WGS) entry which is preliminary data.</text>
</comment>
<keyword evidence="5 7" id="KW-1133">Transmembrane helix</keyword>
<comment type="similarity">
    <text evidence="2">Belongs to the FliR/MopE/SpaR family.</text>
</comment>
<feature type="transmembrane region" description="Helical" evidence="7">
    <location>
        <begin position="12"/>
        <end position="34"/>
    </location>
</feature>
<keyword evidence="8" id="KW-0282">Flagellum</keyword>
<evidence type="ECO:0000256" key="3">
    <source>
        <dbReference type="ARBA" id="ARBA00022475"/>
    </source>
</evidence>
<sequence>MANDVLAHFNLYLLMAARTSGFILAAPILSSVYWPNFAKVALALALAAFAVPSVHATVPDLSNEPGAFLVDFALEAVVGVLLGFVATWIFNTINIAGQLVDLQIGMAVADLAMPGFAQQAGVFTSVYSVWFSLLFIGMGGLGGLASAVMESFRLIPIADWHLPTDWMALCAQTMATVMLMGVDVALPVFASLFLCDVTFALLSRAVPQMNAFVVELPAKLFVGLASFAVAMPITVALFRQLFNVMFLDLQSVMRLVGG</sequence>
<keyword evidence="9" id="KW-1185">Reference proteome</keyword>
<evidence type="ECO:0000256" key="5">
    <source>
        <dbReference type="ARBA" id="ARBA00022989"/>
    </source>
</evidence>
<evidence type="ECO:0000313" key="8">
    <source>
        <dbReference type="EMBL" id="MBF8377227.1"/>
    </source>
</evidence>
<keyword evidence="8" id="KW-0966">Cell projection</keyword>
<dbReference type="Pfam" id="PF01311">
    <property type="entry name" value="Bac_export_1"/>
    <property type="match status" value="1"/>
</dbReference>
<protein>
    <submittedName>
        <fullName evidence="8">Flagellar biosynthetic protein FliR</fullName>
    </submittedName>
</protein>
<keyword evidence="8" id="KW-0969">Cilium</keyword>
<gene>
    <name evidence="8" type="ORF">IW967_05005</name>
</gene>
<feature type="transmembrane region" description="Helical" evidence="7">
    <location>
        <begin position="129"/>
        <end position="148"/>
    </location>
</feature>
<feature type="transmembrane region" description="Helical" evidence="7">
    <location>
        <begin position="218"/>
        <end position="238"/>
    </location>
</feature>
<name>A0ABS0F1S1_9BACL</name>
<feature type="transmembrane region" description="Helical" evidence="7">
    <location>
        <begin position="70"/>
        <end position="90"/>
    </location>
</feature>
<proteinExistence type="inferred from homology"/>
<dbReference type="Proteomes" id="UP000642910">
    <property type="component" value="Unassembled WGS sequence"/>
</dbReference>
<evidence type="ECO:0000256" key="6">
    <source>
        <dbReference type="ARBA" id="ARBA00023136"/>
    </source>
</evidence>
<evidence type="ECO:0000256" key="4">
    <source>
        <dbReference type="ARBA" id="ARBA00022692"/>
    </source>
</evidence>
<comment type="subcellular location">
    <subcellularLocation>
        <location evidence="1">Cell membrane</location>
        <topology evidence="1">Multi-pass membrane protein</topology>
    </subcellularLocation>
</comment>
<evidence type="ECO:0000313" key="9">
    <source>
        <dbReference type="Proteomes" id="UP000642910"/>
    </source>
</evidence>
<evidence type="ECO:0000256" key="7">
    <source>
        <dbReference type="SAM" id="Phobius"/>
    </source>
</evidence>
<dbReference type="InterPro" id="IPR002010">
    <property type="entry name" value="T3SS_IM_R"/>
</dbReference>
<reference evidence="8 9" key="1">
    <citation type="submission" date="2020-11" db="EMBL/GenBank/DDBJ databases">
        <title>Genomic insight of Alicyclobacillus mali FL 18 reveals a new arsenic-resistant strain, with potential in environmental biotechnology.</title>
        <authorList>
            <person name="Fiorentino G."/>
            <person name="Gallo G."/>
            <person name="Aulitto M."/>
        </authorList>
    </citation>
    <scope>NUCLEOTIDE SEQUENCE [LARGE SCALE GENOMIC DNA]</scope>
    <source>
        <strain evidence="8 9">FL 18</strain>
    </source>
</reference>